<dbReference type="Proteomes" id="UP000319663">
    <property type="component" value="Unassembled WGS sequence"/>
</dbReference>
<feature type="compositionally biased region" description="Basic and acidic residues" evidence="2">
    <location>
        <begin position="1"/>
        <end position="15"/>
    </location>
</feature>
<keyword evidence="1" id="KW-0175">Coiled coil</keyword>
<keyword evidence="5" id="KW-1185">Reference proteome</keyword>
<feature type="region of interest" description="Disordered" evidence="2">
    <location>
        <begin position="1"/>
        <end position="90"/>
    </location>
</feature>
<name>A0A507QQ52_MONPU</name>
<dbReference type="PANTHER" id="PTHR35872:SF2">
    <property type="entry name" value="INTEGRAL MEMBRANE PROTEIN (AFU_ORTHOLOGUE AFUA_5G07110)"/>
    <property type="match status" value="1"/>
</dbReference>
<feature type="region of interest" description="Disordered" evidence="2">
    <location>
        <begin position="201"/>
        <end position="228"/>
    </location>
</feature>
<evidence type="ECO:0008006" key="6">
    <source>
        <dbReference type="Google" id="ProtNLM"/>
    </source>
</evidence>
<organism evidence="4 5">
    <name type="scientific">Monascus purpureus</name>
    <name type="common">Red mold</name>
    <name type="synonym">Monascus anka</name>
    <dbReference type="NCBI Taxonomy" id="5098"/>
    <lineage>
        <taxon>Eukaryota</taxon>
        <taxon>Fungi</taxon>
        <taxon>Dikarya</taxon>
        <taxon>Ascomycota</taxon>
        <taxon>Pezizomycotina</taxon>
        <taxon>Eurotiomycetes</taxon>
        <taxon>Eurotiomycetidae</taxon>
        <taxon>Eurotiales</taxon>
        <taxon>Aspergillaceae</taxon>
        <taxon>Monascus</taxon>
    </lineage>
</organism>
<evidence type="ECO:0000256" key="3">
    <source>
        <dbReference type="SAM" id="Phobius"/>
    </source>
</evidence>
<keyword evidence="3" id="KW-1133">Transmembrane helix</keyword>
<dbReference type="AlphaFoldDB" id="A0A507QQ52"/>
<comment type="caution">
    <text evidence="4">The sequence shown here is derived from an EMBL/GenBank/DDBJ whole genome shotgun (WGS) entry which is preliminary data.</text>
</comment>
<keyword evidence="3" id="KW-0472">Membrane</keyword>
<accession>A0A507QQ52</accession>
<feature type="compositionally biased region" description="Basic and acidic residues" evidence="2">
    <location>
        <begin position="305"/>
        <end position="330"/>
    </location>
</feature>
<feature type="transmembrane region" description="Helical" evidence="3">
    <location>
        <begin position="549"/>
        <end position="574"/>
    </location>
</feature>
<dbReference type="OrthoDB" id="3365211at2759"/>
<evidence type="ECO:0000313" key="4">
    <source>
        <dbReference type="EMBL" id="TQB69222.1"/>
    </source>
</evidence>
<evidence type="ECO:0000313" key="5">
    <source>
        <dbReference type="Proteomes" id="UP000319663"/>
    </source>
</evidence>
<proteinExistence type="predicted"/>
<reference evidence="4 5" key="1">
    <citation type="submission" date="2019-06" db="EMBL/GenBank/DDBJ databases">
        <title>Wine fermentation using esterase from Monascus purpureus.</title>
        <authorList>
            <person name="Geng C."/>
            <person name="Zhang Y."/>
        </authorList>
    </citation>
    <scope>NUCLEOTIDE SEQUENCE [LARGE SCALE GENOMIC DNA]</scope>
    <source>
        <strain evidence="4">HQ1</strain>
    </source>
</reference>
<sequence length="655" mass="74447">MDRIELSNSSNDRRSAAYLTPESAGDETRATRPFPRQRSASLRLRPPSIRIQRPNSTYQPRNSNNPFLRDSYQPNNGNNDNSNNDTDNADTANVVSKDFAFKADDGDKGQDHEQAMEREWQASRRRSSSEPRPGRWSTPPALVIPSDSGERTSTYMPTLKEVSTNRDTEEQSRPNTELLTPPQEAVRRGSFRRLRRASSAAVNRLSRNRASTVSGASQHSRSVHYPDHRTSEYDPLLVDVLDVIDPEVSTLSTLTNVQNSLFVPDLGPWVNRTPTYTLSPPSDGEDLLRTSSTSSIASADEQAEESARRQSEDEMLKKERPSISGDDHSPFDRISMDLSAPPFAVAPEGSHLEAWSNEELIELNDHVRHMLHSRRSKFKRAMKGFAKYVSKPLGFLVTLYATLITLFGLAWVLFLIGWINVGGRQLYIINVIDNVLVALFAIMGDGLAPFRAVDTYHMAFIAHYTLKTWKIRKQRALPELRNKNDIPWRLERDVDLERGDKVEDDDHEFSVLTPAEQLRLMHHQKKFAKSHTFYKPHETFTHYAFSLKFLIAIVVLLDFHSAFQIALGTCTWSINYHHRPFALTTVILCCSIVCNISGGVLIMIGDRRARKKDVVERLFRQKLTSEAIKKMEKKKRKAQKQSLSLEDIPITYKGT</sequence>
<keyword evidence="3" id="KW-0812">Transmembrane</keyword>
<feature type="compositionally biased region" description="Polar residues" evidence="2">
    <location>
        <begin position="53"/>
        <end position="66"/>
    </location>
</feature>
<dbReference type="PANTHER" id="PTHR35872">
    <property type="entry name" value="INTEGRAL MEMBRANE PROTEIN (AFU_ORTHOLOGUE AFUA_5G07110)"/>
    <property type="match status" value="1"/>
</dbReference>
<evidence type="ECO:0000256" key="1">
    <source>
        <dbReference type="SAM" id="Coils"/>
    </source>
</evidence>
<dbReference type="EMBL" id="VIFY01000165">
    <property type="protein sequence ID" value="TQB69222.1"/>
    <property type="molecule type" value="Genomic_DNA"/>
</dbReference>
<feature type="compositionally biased region" description="Basic and acidic residues" evidence="2">
    <location>
        <begin position="163"/>
        <end position="172"/>
    </location>
</feature>
<feature type="region of interest" description="Disordered" evidence="2">
    <location>
        <begin position="274"/>
        <end position="330"/>
    </location>
</feature>
<feature type="region of interest" description="Disordered" evidence="2">
    <location>
        <begin position="102"/>
        <end position="178"/>
    </location>
</feature>
<dbReference type="STRING" id="5098.A0A507QQ52"/>
<feature type="compositionally biased region" description="Basic and acidic residues" evidence="2">
    <location>
        <begin position="102"/>
        <end position="133"/>
    </location>
</feature>
<gene>
    <name evidence="4" type="ORF">MPDQ_002159</name>
</gene>
<feature type="coiled-coil region" evidence="1">
    <location>
        <begin position="621"/>
        <end position="648"/>
    </location>
</feature>
<evidence type="ECO:0000256" key="2">
    <source>
        <dbReference type="SAM" id="MobiDB-lite"/>
    </source>
</evidence>
<feature type="transmembrane region" description="Helical" evidence="3">
    <location>
        <begin position="393"/>
        <end position="419"/>
    </location>
</feature>
<dbReference type="InterPro" id="IPR021369">
    <property type="entry name" value="DUF2985"/>
</dbReference>
<dbReference type="Pfam" id="PF11204">
    <property type="entry name" value="DUF2985"/>
    <property type="match status" value="1"/>
</dbReference>
<protein>
    <recommendedName>
        <fullName evidence="6">Integral membrane protein</fullName>
    </recommendedName>
</protein>
<feature type="transmembrane region" description="Helical" evidence="3">
    <location>
        <begin position="580"/>
        <end position="604"/>
    </location>
</feature>
<feature type="compositionally biased region" description="Low complexity" evidence="2">
    <location>
        <begin position="75"/>
        <end position="90"/>
    </location>
</feature>
<feature type="transmembrane region" description="Helical" evidence="3">
    <location>
        <begin position="425"/>
        <end position="448"/>
    </location>
</feature>
<feature type="compositionally biased region" description="Low complexity" evidence="2">
    <location>
        <begin position="201"/>
        <end position="211"/>
    </location>
</feature>